<sequence>MRIYHRGLLLFILTLNISCSKDNVKDNGTTVKLDEKIEIYNAEKIDNSYVFAIENGSQNAYILNKEGFKVKEWNFDLRLGNDVEILPNGELIAMFKQNISPITIGGAGGIIRILNSDGSTKWEYTCADNFKVGHHDLELLPNGNVLFQVWEKLTVIEALNYGIEVANDIFPEALYEINPITNQLVWEWHSYDHVVQDTNNTLDNYGLINQNPNRINFSYNNRVDGDIMHANGIDYDEDKDVIYMSVNFYSEVWVIDHSTTTVEAATSSGGNYNKGGDLLYRFGNPTAYNHSFGERMFFNNHFPNLIEKEVPGKGNMLVYCNGTNINQSTVFELSLPQNFQLSTTSSNEPQIVWNFTDSNLFYDKISGAVRLKNGNTLITEGDYGYWEVTSNKEVVWKYFGQNKPFWRGYAYDLDDPAIISLGL</sequence>
<dbReference type="InterPro" id="IPR053143">
    <property type="entry name" value="Arylsulfate_ST"/>
</dbReference>
<comment type="caution">
    <text evidence="1">The sequence shown here is derived from an EMBL/GenBank/DDBJ whole genome shotgun (WGS) entry which is preliminary data.</text>
</comment>
<gene>
    <name evidence="1" type="ORF">FIA58_016705</name>
</gene>
<dbReference type="Proteomes" id="UP000817854">
    <property type="component" value="Unassembled WGS sequence"/>
</dbReference>
<name>A0ABX0IUD4_9FLAO</name>
<dbReference type="Pfam" id="PF05935">
    <property type="entry name" value="Arylsulfotrans"/>
    <property type="match status" value="1"/>
</dbReference>
<evidence type="ECO:0000313" key="1">
    <source>
        <dbReference type="EMBL" id="NHN27323.1"/>
    </source>
</evidence>
<dbReference type="SUPFAM" id="SSF50969">
    <property type="entry name" value="YVTN repeat-like/Quinoprotein amine dehydrogenase"/>
    <property type="match status" value="1"/>
</dbReference>
<dbReference type="InterPro" id="IPR010262">
    <property type="entry name" value="Arylsulfotransferase_bact"/>
</dbReference>
<dbReference type="EMBL" id="VEVQ02000013">
    <property type="protein sequence ID" value="NHN27323.1"/>
    <property type="molecule type" value="Genomic_DNA"/>
</dbReference>
<protein>
    <recommendedName>
        <fullName evidence="3">Arylsulfotransferase (ASST)</fullName>
    </recommendedName>
</protein>
<proteinExistence type="predicted"/>
<evidence type="ECO:0000313" key="2">
    <source>
        <dbReference type="Proteomes" id="UP000817854"/>
    </source>
</evidence>
<evidence type="ECO:0008006" key="3">
    <source>
        <dbReference type="Google" id="ProtNLM"/>
    </source>
</evidence>
<reference evidence="1" key="2">
    <citation type="submission" date="2020-02" db="EMBL/GenBank/DDBJ databases">
        <title>Flavobacterium profundi sp. nov., isolated from a deep-sea seamount.</title>
        <authorList>
            <person name="Zhang D.-C."/>
        </authorList>
    </citation>
    <scope>NUCLEOTIDE SEQUENCE</scope>
    <source>
        <strain evidence="1">EC11</strain>
    </source>
</reference>
<dbReference type="PANTHER" id="PTHR35340:SF5">
    <property type="entry name" value="ASST-DOMAIN-CONTAINING PROTEIN"/>
    <property type="match status" value="1"/>
</dbReference>
<organism evidence="1 2">
    <name type="scientific">Flavobacterium jejuense</name>
    <dbReference type="NCBI Taxonomy" id="1544455"/>
    <lineage>
        <taxon>Bacteria</taxon>
        <taxon>Pseudomonadati</taxon>
        <taxon>Bacteroidota</taxon>
        <taxon>Flavobacteriia</taxon>
        <taxon>Flavobacteriales</taxon>
        <taxon>Flavobacteriaceae</taxon>
        <taxon>Flavobacterium</taxon>
    </lineage>
</organism>
<keyword evidence="2" id="KW-1185">Reference proteome</keyword>
<accession>A0ABX0IUD4</accession>
<dbReference type="RefSeq" id="WP_165928939.1">
    <property type="nucleotide sequence ID" value="NZ_VEVQ02000013.1"/>
</dbReference>
<reference evidence="1" key="1">
    <citation type="submission" date="2019-05" db="EMBL/GenBank/DDBJ databases">
        <authorList>
            <person name="Lianzixin W."/>
        </authorList>
    </citation>
    <scope>NUCLEOTIDE SEQUENCE</scope>
    <source>
        <strain evidence="1">EC11</strain>
    </source>
</reference>
<dbReference type="InterPro" id="IPR011044">
    <property type="entry name" value="Quino_amine_DH_bsu"/>
</dbReference>
<dbReference type="PANTHER" id="PTHR35340">
    <property type="entry name" value="PQQ ENZYME REPEAT PROTEIN-RELATED"/>
    <property type="match status" value="1"/>
</dbReference>